<dbReference type="Pfam" id="PF01230">
    <property type="entry name" value="HIT"/>
    <property type="match status" value="1"/>
</dbReference>
<organism evidence="5 6">
    <name type="scientific">Pediococcus claussenii (strain ATCC BAA-344 / DSM 14800 / JCM 18046 / KCTC 3811 / LMG 21948 / P06)</name>
    <dbReference type="NCBI Taxonomy" id="701521"/>
    <lineage>
        <taxon>Bacteria</taxon>
        <taxon>Bacillati</taxon>
        <taxon>Bacillota</taxon>
        <taxon>Bacilli</taxon>
        <taxon>Lactobacillales</taxon>
        <taxon>Lactobacillaceae</taxon>
        <taxon>Pediococcus</taxon>
    </lineage>
</organism>
<proteinExistence type="predicted"/>
<dbReference type="PRINTS" id="PR00332">
    <property type="entry name" value="HISTRIAD"/>
</dbReference>
<feature type="short sequence motif" description="Histidine triad motif" evidence="2 3">
    <location>
        <begin position="96"/>
        <end position="100"/>
    </location>
</feature>
<accession>G8PBW6</accession>
<dbReference type="Gene3D" id="3.30.428.10">
    <property type="entry name" value="HIT-like"/>
    <property type="match status" value="1"/>
</dbReference>
<dbReference type="eggNOG" id="COG0537">
    <property type="taxonomic scope" value="Bacteria"/>
</dbReference>
<sequence>MGKKVGCVFCEKNSQEYLLENDLAVAFWDIHPMTKGHLLIIPKDHEETFFDLSDQQKRAMDKLLVEAKKMLDEMYHPAGYNIFVHVGKRAGQKVMHAHWHLVPAY</sequence>
<evidence type="ECO:0000256" key="2">
    <source>
        <dbReference type="PIRSR" id="PIRSR601310-3"/>
    </source>
</evidence>
<dbReference type="PROSITE" id="PS51084">
    <property type="entry name" value="HIT_2"/>
    <property type="match status" value="1"/>
</dbReference>
<evidence type="ECO:0000313" key="6">
    <source>
        <dbReference type="Proteomes" id="UP000005444"/>
    </source>
</evidence>
<dbReference type="AlphaFoldDB" id="G8PBW6"/>
<keyword evidence="6" id="KW-1185">Reference proteome</keyword>
<name>G8PBW6_PEDCP</name>
<dbReference type="PANTHER" id="PTHR46648">
    <property type="entry name" value="HIT FAMILY PROTEIN 1"/>
    <property type="match status" value="1"/>
</dbReference>
<dbReference type="InterPro" id="IPR011146">
    <property type="entry name" value="HIT-like"/>
</dbReference>
<dbReference type="Proteomes" id="UP000005444">
    <property type="component" value="Chromosome"/>
</dbReference>
<reference evidence="5 6" key="1">
    <citation type="journal article" date="2012" name="J. Bacteriol.">
        <title>Complete Genome Sequence of the Beer Spoilage Organism Pediococcus claussenii ATCC BAA-344T.</title>
        <authorList>
            <person name="Pittet V."/>
            <person name="Abegunde T."/>
            <person name="Marfleet T."/>
            <person name="Haakensen M."/>
            <person name="Morrow K."/>
            <person name="Jayaprakash T."/>
            <person name="Schroeder K."/>
            <person name="Trost B."/>
            <person name="Byrns S."/>
            <person name="Bergsveinson J."/>
            <person name="Kusalik A."/>
            <person name="Ziola B."/>
        </authorList>
    </citation>
    <scope>NUCLEOTIDE SEQUENCE [LARGE SCALE GENOMIC DNA]</scope>
    <source>
        <strain evidence="5 6">ATCC BAA-344</strain>
    </source>
</reference>
<dbReference type="PANTHER" id="PTHR46648:SF1">
    <property type="entry name" value="ADENOSINE 5'-MONOPHOSPHORAMIDASE HNT1"/>
    <property type="match status" value="1"/>
</dbReference>
<gene>
    <name evidence="5" type="ordered locus">PECL_1812</name>
</gene>
<dbReference type="HOGENOM" id="CLU_056776_5_1_9"/>
<protein>
    <submittedName>
        <fullName evidence="5">Histidine triad (HIT) domain protein</fullName>
    </submittedName>
</protein>
<evidence type="ECO:0000259" key="4">
    <source>
        <dbReference type="PROSITE" id="PS51084"/>
    </source>
</evidence>
<dbReference type="STRING" id="701521.PECL_1812"/>
<evidence type="ECO:0000313" key="5">
    <source>
        <dbReference type="EMBL" id="AEV96024.1"/>
    </source>
</evidence>
<dbReference type="KEGG" id="pce:PECL_1812"/>
<dbReference type="SUPFAM" id="SSF54197">
    <property type="entry name" value="HIT-like"/>
    <property type="match status" value="1"/>
</dbReference>
<evidence type="ECO:0000256" key="3">
    <source>
        <dbReference type="PROSITE-ProRule" id="PRU00464"/>
    </source>
</evidence>
<dbReference type="PATRIC" id="fig|701521.8.peg.1713"/>
<dbReference type="GO" id="GO:0003824">
    <property type="term" value="F:catalytic activity"/>
    <property type="evidence" value="ECO:0007669"/>
    <property type="project" value="InterPro"/>
</dbReference>
<dbReference type="EMBL" id="CP003137">
    <property type="protein sequence ID" value="AEV96024.1"/>
    <property type="molecule type" value="Genomic_DNA"/>
</dbReference>
<dbReference type="RefSeq" id="WP_014216218.1">
    <property type="nucleotide sequence ID" value="NC_016605.1"/>
</dbReference>
<dbReference type="InterPro" id="IPR036265">
    <property type="entry name" value="HIT-like_sf"/>
</dbReference>
<feature type="domain" description="HIT" evidence="4">
    <location>
        <begin position="5"/>
        <end position="105"/>
    </location>
</feature>
<dbReference type="GO" id="GO:0009117">
    <property type="term" value="P:nucleotide metabolic process"/>
    <property type="evidence" value="ECO:0007669"/>
    <property type="project" value="TreeGrafter"/>
</dbReference>
<evidence type="ECO:0000256" key="1">
    <source>
        <dbReference type="PIRSR" id="PIRSR601310-1"/>
    </source>
</evidence>
<dbReference type="InterPro" id="IPR001310">
    <property type="entry name" value="Histidine_triad_HIT"/>
</dbReference>
<feature type="active site" description="Tele-AMP-histidine intermediate" evidence="1">
    <location>
        <position position="98"/>
    </location>
</feature>